<dbReference type="Proteomes" id="UP000198242">
    <property type="component" value="Chromosome I"/>
</dbReference>
<feature type="region of interest" description="Disordered" evidence="1">
    <location>
        <begin position="1"/>
        <end position="52"/>
    </location>
</feature>
<feature type="transmembrane region" description="Helical" evidence="2">
    <location>
        <begin position="90"/>
        <end position="113"/>
    </location>
</feature>
<feature type="transmembrane region" description="Helical" evidence="2">
    <location>
        <begin position="323"/>
        <end position="344"/>
    </location>
</feature>
<feature type="transmembrane region" description="Helical" evidence="2">
    <location>
        <begin position="161"/>
        <end position="184"/>
    </location>
</feature>
<evidence type="ECO:0000313" key="4">
    <source>
        <dbReference type="Proteomes" id="UP000198242"/>
    </source>
</evidence>
<sequence length="359" mass="37395">MRPQAVAPGLIPSPVGGGRSPPAREGPRARERQGGAMTLTMPPPTTARPAPSRSGWLPYAVLAWAVGYGALRAAWLLAGAPSFGPLGKDLVVVTGWWSVAMCAAAGVAGAALARARVWRPALVGAAWAICAVVLAACALLLLDIVGFLILDPGQSFTLAGFLSRAGALAGALLLHGAALAHFRHFRGDCGQCGRVRGSGGPVPRWARVAAWAAVAGCLVRLAAQVAPGFGDLPLAEGRSMLMFEGGFLLAGVLLPLALVYGWGTIWPGWVPLLAGRRVPRLVLLVPATVFAIGLVGYFGVGLAELAVETVTGTFESDGRYPLGFFWAAELGYWVWGWGLGVAAVSHHRRTRRPCPHCGR</sequence>
<keyword evidence="2" id="KW-0812">Transmembrane</keyword>
<feature type="transmembrane region" description="Helical" evidence="2">
    <location>
        <begin position="205"/>
        <end position="226"/>
    </location>
</feature>
<feature type="transmembrane region" description="Helical" evidence="2">
    <location>
        <begin position="281"/>
        <end position="303"/>
    </location>
</feature>
<evidence type="ECO:0000313" key="3">
    <source>
        <dbReference type="EMBL" id="SCF33917.1"/>
    </source>
</evidence>
<proteinExistence type="predicted"/>
<keyword evidence="2" id="KW-1133">Transmembrane helix</keyword>
<name>A0A1C4ZLC8_MICVI</name>
<reference evidence="4" key="1">
    <citation type="submission" date="2016-06" db="EMBL/GenBank/DDBJ databases">
        <authorList>
            <person name="Varghese N."/>
            <person name="Submissions Spin"/>
        </authorList>
    </citation>
    <scope>NUCLEOTIDE SEQUENCE [LARGE SCALE GENOMIC DNA]</scope>
    <source>
        <strain evidence="4">DSM 43909</strain>
    </source>
</reference>
<feature type="transmembrane region" description="Helical" evidence="2">
    <location>
        <begin position="56"/>
        <end position="78"/>
    </location>
</feature>
<evidence type="ECO:0000256" key="1">
    <source>
        <dbReference type="SAM" id="MobiDB-lite"/>
    </source>
</evidence>
<keyword evidence="4" id="KW-1185">Reference proteome</keyword>
<keyword evidence="2" id="KW-0472">Membrane</keyword>
<dbReference type="EMBL" id="LT607411">
    <property type="protein sequence ID" value="SCF33917.1"/>
    <property type="molecule type" value="Genomic_DNA"/>
</dbReference>
<gene>
    <name evidence="3" type="ORF">GA0074695_5792</name>
</gene>
<feature type="transmembrane region" description="Helical" evidence="2">
    <location>
        <begin position="246"/>
        <end position="269"/>
    </location>
</feature>
<accession>A0A1C4ZLC8</accession>
<dbReference type="AlphaFoldDB" id="A0A1C4ZLC8"/>
<feature type="transmembrane region" description="Helical" evidence="2">
    <location>
        <begin position="125"/>
        <end position="149"/>
    </location>
</feature>
<organism evidence="3 4">
    <name type="scientific">Micromonospora viridifaciens</name>
    <dbReference type="NCBI Taxonomy" id="1881"/>
    <lineage>
        <taxon>Bacteria</taxon>
        <taxon>Bacillati</taxon>
        <taxon>Actinomycetota</taxon>
        <taxon>Actinomycetes</taxon>
        <taxon>Micromonosporales</taxon>
        <taxon>Micromonosporaceae</taxon>
        <taxon>Micromonospora</taxon>
    </lineage>
</organism>
<protein>
    <submittedName>
        <fullName evidence="3">Uncharacterized protein</fullName>
    </submittedName>
</protein>
<evidence type="ECO:0000256" key="2">
    <source>
        <dbReference type="SAM" id="Phobius"/>
    </source>
</evidence>